<name>A0A8X6HMP8_TRICU</name>
<organism evidence="1 2">
    <name type="scientific">Trichonephila clavata</name>
    <name type="common">Joro spider</name>
    <name type="synonym">Nephila clavata</name>
    <dbReference type="NCBI Taxonomy" id="2740835"/>
    <lineage>
        <taxon>Eukaryota</taxon>
        <taxon>Metazoa</taxon>
        <taxon>Ecdysozoa</taxon>
        <taxon>Arthropoda</taxon>
        <taxon>Chelicerata</taxon>
        <taxon>Arachnida</taxon>
        <taxon>Araneae</taxon>
        <taxon>Araneomorphae</taxon>
        <taxon>Entelegynae</taxon>
        <taxon>Araneoidea</taxon>
        <taxon>Nephilidae</taxon>
        <taxon>Trichonephila</taxon>
    </lineage>
</organism>
<feature type="non-terminal residue" evidence="1">
    <location>
        <position position="54"/>
    </location>
</feature>
<proteinExistence type="predicted"/>
<accession>A0A8X6HMP8</accession>
<sequence length="54" mass="6288">MSWSSKQITAKRFLSEGFRYFAGEIPAALPHQILLQEETRLFENYLFPGVRSIL</sequence>
<dbReference type="Proteomes" id="UP000887116">
    <property type="component" value="Unassembled WGS sequence"/>
</dbReference>
<reference evidence="1" key="1">
    <citation type="submission" date="2020-07" db="EMBL/GenBank/DDBJ databases">
        <title>Multicomponent nature underlies the extraordinary mechanical properties of spider dragline silk.</title>
        <authorList>
            <person name="Kono N."/>
            <person name="Nakamura H."/>
            <person name="Mori M."/>
            <person name="Yoshida Y."/>
            <person name="Ohtoshi R."/>
            <person name="Malay A.D."/>
            <person name="Moran D.A.P."/>
            <person name="Tomita M."/>
            <person name="Numata K."/>
            <person name="Arakawa K."/>
        </authorList>
    </citation>
    <scope>NUCLEOTIDE SEQUENCE</scope>
</reference>
<dbReference type="EMBL" id="BMAO01028708">
    <property type="protein sequence ID" value="GFR26762.1"/>
    <property type="molecule type" value="Genomic_DNA"/>
</dbReference>
<protein>
    <submittedName>
        <fullName evidence="1">Uncharacterized protein</fullName>
    </submittedName>
</protein>
<gene>
    <name evidence="1" type="ORF">TNCT_196421</name>
</gene>
<evidence type="ECO:0000313" key="2">
    <source>
        <dbReference type="Proteomes" id="UP000887116"/>
    </source>
</evidence>
<evidence type="ECO:0000313" key="1">
    <source>
        <dbReference type="EMBL" id="GFR26762.1"/>
    </source>
</evidence>
<dbReference type="AlphaFoldDB" id="A0A8X6HMP8"/>
<comment type="caution">
    <text evidence="1">The sequence shown here is derived from an EMBL/GenBank/DDBJ whole genome shotgun (WGS) entry which is preliminary data.</text>
</comment>
<keyword evidence="2" id="KW-1185">Reference proteome</keyword>